<keyword evidence="3" id="KW-0862">Zinc</keyword>
<dbReference type="Proteomes" id="UP000606786">
    <property type="component" value="Unassembled WGS sequence"/>
</dbReference>
<dbReference type="GO" id="GO:0008270">
    <property type="term" value="F:zinc ion binding"/>
    <property type="evidence" value="ECO:0007669"/>
    <property type="project" value="UniProtKB-KW"/>
</dbReference>
<dbReference type="OrthoDB" id="7683421at2759"/>
<dbReference type="GO" id="GO:0043565">
    <property type="term" value="F:sequence-specific DNA binding"/>
    <property type="evidence" value="ECO:0007669"/>
    <property type="project" value="InterPro"/>
</dbReference>
<dbReference type="SUPFAM" id="SSF103657">
    <property type="entry name" value="BAR/IMD domain-like"/>
    <property type="match status" value="1"/>
</dbReference>
<proteinExistence type="evidence at transcript level"/>
<evidence type="ECO:0000256" key="4">
    <source>
        <dbReference type="ARBA" id="ARBA00023125"/>
    </source>
</evidence>
<dbReference type="InterPro" id="IPR006612">
    <property type="entry name" value="THAP_Znf"/>
</dbReference>
<keyword evidence="4 5" id="KW-0238">DNA-binding</keyword>
<evidence type="ECO:0000256" key="6">
    <source>
        <dbReference type="SAM" id="MobiDB-lite"/>
    </source>
</evidence>
<dbReference type="InterPro" id="IPR026516">
    <property type="entry name" value="THAP1/10"/>
</dbReference>
<reference evidence="9" key="1">
    <citation type="submission" date="2013-07" db="EMBL/GenBank/DDBJ databases">
        <authorList>
            <person name="Geib S."/>
        </authorList>
    </citation>
    <scope>NUCLEOTIDE SEQUENCE</scope>
</reference>
<sequence length="488" mass="56182">MGGCRCVFRKCPVGTSQYPGMHFFTFPFNNKERYKRWLTFADTMHFLKMPASFQKNRVVCARHFRDECFKNYKRDRLNPGAEPTLFRLNDELVLDYAQVSVTGCPELIKTPKSTMIHLIPPSTYTFPFSFHDNLNVNEYLEQNEIVLSKSVESEELQKKPKRSRNETISTELQSQPKKIKILNSTATSSAVESATSSSIIQIELNDGHTMLSIPLDSGEYIQAKDMVEDNDDEDEEFDLGSFEEYINGEMSEKEDVAEYVQNAEQVDNVTDELLARINKLENELKESKEALKCKTTELAQTEMELNKVKSELDSLSENHEELCKDYKKMVETNKNSCKQIQKLQQDKSKLENKCSKLENQRQNKQMDAVSTSQAPTPLTNNEICTSNSRQYAPPSTNPPLTVTKAQLFNGIRKYTSSSMLALLRMEMFGGADREWKPDERRVAMDLLQLGDEVYKYINDEWRFRLPALSEVRKWLADVTNGNEDDEDL</sequence>
<evidence type="ECO:0000256" key="2">
    <source>
        <dbReference type="ARBA" id="ARBA00022771"/>
    </source>
</evidence>
<dbReference type="SMART" id="SM00692">
    <property type="entry name" value="DM3"/>
    <property type="match status" value="1"/>
</dbReference>
<evidence type="ECO:0000313" key="10">
    <source>
        <dbReference type="Proteomes" id="UP000606786"/>
    </source>
</evidence>
<reference evidence="9" key="2">
    <citation type="journal article" date="2014" name="BMC Genomics">
        <title>A genomic perspective to assessing quality of mass-reared SIT flies used in Mediterranean fruit fly (Ceratitis capitata) eradication in California.</title>
        <authorList>
            <person name="Calla B."/>
            <person name="Hall B."/>
            <person name="Hou S."/>
            <person name="Geib S.M."/>
        </authorList>
    </citation>
    <scope>NUCLEOTIDE SEQUENCE</scope>
</reference>
<feature type="region of interest" description="Disordered" evidence="6">
    <location>
        <begin position="152"/>
        <end position="172"/>
    </location>
</feature>
<organism evidence="9">
    <name type="scientific">Ceratitis capitata</name>
    <name type="common">Mediterranean fruit fly</name>
    <name type="synonym">Tephritis capitata</name>
    <dbReference type="NCBI Taxonomy" id="7213"/>
    <lineage>
        <taxon>Eukaryota</taxon>
        <taxon>Metazoa</taxon>
        <taxon>Ecdysozoa</taxon>
        <taxon>Arthropoda</taxon>
        <taxon>Hexapoda</taxon>
        <taxon>Insecta</taxon>
        <taxon>Pterygota</taxon>
        <taxon>Neoptera</taxon>
        <taxon>Endopterygota</taxon>
        <taxon>Diptera</taxon>
        <taxon>Brachycera</taxon>
        <taxon>Muscomorpha</taxon>
        <taxon>Tephritoidea</taxon>
        <taxon>Tephritidae</taxon>
        <taxon>Ceratitis</taxon>
        <taxon>Ceratitis</taxon>
    </lineage>
</organism>
<keyword evidence="2 5" id="KW-0863">Zinc-finger</keyword>
<dbReference type="PANTHER" id="PTHR46600">
    <property type="entry name" value="THAP DOMAIN-CONTAINING"/>
    <property type="match status" value="1"/>
</dbReference>
<feature type="domain" description="THAP-type" evidence="7">
    <location>
        <begin position="1"/>
        <end position="86"/>
    </location>
</feature>
<keyword evidence="1" id="KW-0479">Metal-binding</keyword>
<keyword evidence="10" id="KW-1185">Reference proteome</keyword>
<dbReference type="PROSITE" id="PS50950">
    <property type="entry name" value="ZF_THAP"/>
    <property type="match status" value="1"/>
</dbReference>
<feature type="region of interest" description="Disordered" evidence="6">
    <location>
        <begin position="359"/>
        <end position="378"/>
    </location>
</feature>
<protein>
    <submittedName>
        <fullName evidence="8">(Mediterranean fruit fly) hypothetical protein</fullName>
    </submittedName>
</protein>
<feature type="compositionally biased region" description="Polar residues" evidence="6">
    <location>
        <begin position="362"/>
        <end position="378"/>
    </location>
</feature>
<dbReference type="Pfam" id="PF05485">
    <property type="entry name" value="THAP"/>
    <property type="match status" value="1"/>
</dbReference>
<dbReference type="AlphaFoldDB" id="W8BZX0"/>
<evidence type="ECO:0000256" key="5">
    <source>
        <dbReference type="PROSITE-ProRule" id="PRU00309"/>
    </source>
</evidence>
<accession>W8BZX0</accession>
<dbReference type="EMBL" id="GAMC01001623">
    <property type="protein sequence ID" value="JAC04933.1"/>
    <property type="molecule type" value="mRNA"/>
</dbReference>
<dbReference type="Gene3D" id="1.20.1270.60">
    <property type="entry name" value="Arfaptin homology (AH) domain/BAR domain"/>
    <property type="match status" value="1"/>
</dbReference>
<dbReference type="InterPro" id="IPR027267">
    <property type="entry name" value="AH/BAR_dom_sf"/>
</dbReference>
<evidence type="ECO:0000256" key="3">
    <source>
        <dbReference type="ARBA" id="ARBA00022833"/>
    </source>
</evidence>
<evidence type="ECO:0000313" key="8">
    <source>
        <dbReference type="EMBL" id="CAD7003929.1"/>
    </source>
</evidence>
<dbReference type="SUPFAM" id="SSF57716">
    <property type="entry name" value="Glucocorticoid receptor-like (DNA-binding domain)"/>
    <property type="match status" value="1"/>
</dbReference>
<evidence type="ECO:0000313" key="9">
    <source>
        <dbReference type="EMBL" id="JAC04933.1"/>
    </source>
</evidence>
<gene>
    <name evidence="8" type="ORF">CCAP1982_LOCUS12353</name>
</gene>
<evidence type="ECO:0000259" key="7">
    <source>
        <dbReference type="PROSITE" id="PS50950"/>
    </source>
</evidence>
<dbReference type="SMART" id="SM00980">
    <property type="entry name" value="THAP"/>
    <property type="match status" value="1"/>
</dbReference>
<evidence type="ECO:0000256" key="1">
    <source>
        <dbReference type="ARBA" id="ARBA00022723"/>
    </source>
</evidence>
<name>W8BZX0_CERCA</name>
<dbReference type="EMBL" id="CAJHJT010000034">
    <property type="protein sequence ID" value="CAD7003929.1"/>
    <property type="molecule type" value="Genomic_DNA"/>
</dbReference>
<reference evidence="8" key="3">
    <citation type="submission" date="2020-11" db="EMBL/GenBank/DDBJ databases">
        <authorList>
            <person name="Whitehead M."/>
        </authorList>
    </citation>
    <scope>NUCLEOTIDE SEQUENCE</scope>
    <source>
        <strain evidence="8">EGII</strain>
    </source>
</reference>
<dbReference type="PANTHER" id="PTHR46600:SF11">
    <property type="entry name" value="THAP DOMAIN-CONTAINING PROTEIN 10"/>
    <property type="match status" value="1"/>
</dbReference>